<evidence type="ECO:0000313" key="3">
    <source>
        <dbReference type="Proteomes" id="UP000051790"/>
    </source>
</evidence>
<feature type="domain" description="HTH-type transcriptional regulator Rgg C-terminal" evidence="1">
    <location>
        <begin position="129"/>
        <end position="280"/>
    </location>
</feature>
<protein>
    <submittedName>
        <fullName evidence="2">XRE family transcriptional regulator</fullName>
    </submittedName>
</protein>
<evidence type="ECO:0000259" key="1">
    <source>
        <dbReference type="Pfam" id="PF21259"/>
    </source>
</evidence>
<sequence length="297" mass="34484">MLFFFGRDIELENSGNCIGSTFRNLRQRRLLEIKQVSGNLHVSTVSHFEHKDSDIRIFTLMSILRETMTDPQEFLEIVDLQAGYFETLIHRIEHAYDCLNLESLLQMRAEFPFSPLTSAPKTLINLILEVVISDVRHVSFTFSSEKLNFIIPYLLHNGPWYKLEYIVFGNVCHALPTKVNDQIVSHMLKVYDDWHLPEYTTNLVIVIFNLAGDRMNQGKLADVKQFIDILSNLSVNCEQLYLEFHISLLRLAYHVKLHPENKKSKYMLSNLLSTISMIDKSLFVKASDWLTQIDISL</sequence>
<organism evidence="2 3">
    <name type="scientific">Lacticaseibacillus manihotivorans DSM 13343 = JCM 12514</name>
    <dbReference type="NCBI Taxonomy" id="1423769"/>
    <lineage>
        <taxon>Bacteria</taxon>
        <taxon>Bacillati</taxon>
        <taxon>Bacillota</taxon>
        <taxon>Bacilli</taxon>
        <taxon>Lactobacillales</taxon>
        <taxon>Lactobacillaceae</taxon>
        <taxon>Lacticaseibacillus</taxon>
    </lineage>
</organism>
<dbReference type="InterPro" id="IPR010057">
    <property type="entry name" value="Transcription_activator_Rgg_C"/>
</dbReference>
<proteinExistence type="predicted"/>
<name>A0A0R1QK33_9LACO</name>
<dbReference type="AlphaFoldDB" id="A0A0R1QK33"/>
<evidence type="ECO:0000313" key="2">
    <source>
        <dbReference type="EMBL" id="KRL45151.1"/>
    </source>
</evidence>
<dbReference type="Pfam" id="PF21259">
    <property type="entry name" value="Rgg_C"/>
    <property type="match status" value="1"/>
</dbReference>
<dbReference type="EMBL" id="AZEU01000133">
    <property type="protein sequence ID" value="KRL45151.1"/>
    <property type="molecule type" value="Genomic_DNA"/>
</dbReference>
<keyword evidence="3" id="KW-1185">Reference proteome</keyword>
<comment type="caution">
    <text evidence="2">The sequence shown here is derived from an EMBL/GenBank/DDBJ whole genome shotgun (WGS) entry which is preliminary data.</text>
</comment>
<dbReference type="Proteomes" id="UP000051790">
    <property type="component" value="Unassembled WGS sequence"/>
</dbReference>
<dbReference type="InterPro" id="IPR053163">
    <property type="entry name" value="HTH-type_regulator_Rgg"/>
</dbReference>
<accession>A0A0R1QK33</accession>
<reference evidence="2 3" key="1">
    <citation type="journal article" date="2015" name="Genome Announc.">
        <title>Expanding the biotechnology potential of lactobacilli through comparative genomics of 213 strains and associated genera.</title>
        <authorList>
            <person name="Sun Z."/>
            <person name="Harris H.M."/>
            <person name="McCann A."/>
            <person name="Guo C."/>
            <person name="Argimon S."/>
            <person name="Zhang W."/>
            <person name="Yang X."/>
            <person name="Jeffery I.B."/>
            <person name="Cooney J.C."/>
            <person name="Kagawa T.F."/>
            <person name="Liu W."/>
            <person name="Song Y."/>
            <person name="Salvetti E."/>
            <person name="Wrobel A."/>
            <person name="Rasinkangas P."/>
            <person name="Parkhill J."/>
            <person name="Rea M.C."/>
            <person name="O'Sullivan O."/>
            <person name="Ritari J."/>
            <person name="Douillard F.P."/>
            <person name="Paul Ross R."/>
            <person name="Yang R."/>
            <person name="Briner A.E."/>
            <person name="Felis G.E."/>
            <person name="de Vos W.M."/>
            <person name="Barrangou R."/>
            <person name="Klaenhammer T.R."/>
            <person name="Caufield P.W."/>
            <person name="Cui Y."/>
            <person name="Zhang H."/>
            <person name="O'Toole P.W."/>
        </authorList>
    </citation>
    <scope>NUCLEOTIDE SEQUENCE [LARGE SCALE GENOMIC DNA]</scope>
    <source>
        <strain evidence="2 3">DSM 13343</strain>
    </source>
</reference>
<dbReference type="PANTHER" id="PTHR37038">
    <property type="entry name" value="TRANSCRIPTIONAL REGULATOR-RELATED"/>
    <property type="match status" value="1"/>
</dbReference>
<dbReference type="PATRIC" id="fig|1423769.4.peg.845"/>
<gene>
    <name evidence="2" type="ORF">FD01_GL000793</name>
</gene>
<dbReference type="Gene3D" id="1.25.40.400">
    <property type="match status" value="1"/>
</dbReference>